<evidence type="ECO:0000256" key="2">
    <source>
        <dbReference type="ARBA" id="ARBA00012135"/>
    </source>
</evidence>
<keyword evidence="4" id="KW-0418">Kinase</keyword>
<dbReference type="STRING" id="28122.SAMN02745108_02358"/>
<dbReference type="EMBL" id="FRAW01000051">
    <property type="protein sequence ID" value="SHL24002.1"/>
    <property type="molecule type" value="Genomic_DNA"/>
</dbReference>
<dbReference type="EC" id="2.7.1.49" evidence="2"/>
<dbReference type="AlphaFoldDB" id="A0A1M6Z0W6"/>
<dbReference type="Proteomes" id="UP000184275">
    <property type="component" value="Unassembled WGS sequence"/>
</dbReference>
<comment type="pathway">
    <text evidence="1">Cofactor biosynthesis; thiamine diphosphate biosynthesis.</text>
</comment>
<evidence type="ECO:0000259" key="3">
    <source>
        <dbReference type="Pfam" id="PF08543"/>
    </source>
</evidence>
<dbReference type="PANTHER" id="PTHR20858:SF17">
    <property type="entry name" value="HYDROXYMETHYLPYRIMIDINE_PHOSPHOMETHYLPYRIMIDINE KINASE THI20-RELATED"/>
    <property type="match status" value="1"/>
</dbReference>
<evidence type="ECO:0000256" key="1">
    <source>
        <dbReference type="ARBA" id="ARBA00004948"/>
    </source>
</evidence>
<dbReference type="GO" id="GO:0008902">
    <property type="term" value="F:hydroxymethylpyrimidine kinase activity"/>
    <property type="evidence" value="ECO:0007669"/>
    <property type="project" value="UniProtKB-EC"/>
</dbReference>
<reference evidence="4" key="2">
    <citation type="submission" date="2016-11" db="EMBL/GenBank/DDBJ databases">
        <authorList>
            <person name="Jaros S."/>
            <person name="Januszkiewicz K."/>
            <person name="Wedrychowicz H."/>
        </authorList>
    </citation>
    <scope>NUCLEOTIDE SEQUENCE [LARGE SCALE GENOMIC DNA]</scope>
    <source>
        <strain evidence="4">UWOS</strain>
    </source>
</reference>
<dbReference type="Pfam" id="PF08543">
    <property type="entry name" value="Phos_pyr_kin"/>
    <property type="match status" value="1"/>
</dbReference>
<keyword evidence="4" id="KW-0808">Transferase</keyword>
<dbReference type="GO" id="GO:0005829">
    <property type="term" value="C:cytosol"/>
    <property type="evidence" value="ECO:0007669"/>
    <property type="project" value="TreeGrafter"/>
</dbReference>
<dbReference type="GO" id="GO:0009228">
    <property type="term" value="P:thiamine biosynthetic process"/>
    <property type="evidence" value="ECO:0007669"/>
    <property type="project" value="InterPro"/>
</dbReference>
<dbReference type="GO" id="GO:0008972">
    <property type="term" value="F:phosphomethylpyrimidine kinase activity"/>
    <property type="evidence" value="ECO:0007669"/>
    <property type="project" value="InterPro"/>
</dbReference>
<reference evidence="6" key="1">
    <citation type="submission" date="2016-11" db="EMBL/GenBank/DDBJ databases">
        <authorList>
            <person name="Varghese N."/>
            <person name="Submissions S."/>
        </authorList>
    </citation>
    <scope>NUCLEOTIDE SEQUENCE [LARGE SCALE GENOMIC DNA]</scope>
    <source>
        <strain evidence="6">UWOS</strain>
    </source>
</reference>
<dbReference type="InterPro" id="IPR013749">
    <property type="entry name" value="PM/HMP-P_kinase-1"/>
</dbReference>
<name>A0A1M6Z0W6_9BACT</name>
<accession>A0A1T4QNV9</accession>
<protein>
    <recommendedName>
        <fullName evidence="2">hydroxymethylpyrimidine kinase</fullName>
        <ecNumber evidence="2">2.7.1.49</ecNumber>
    </recommendedName>
</protein>
<dbReference type="CDD" id="cd01169">
    <property type="entry name" value="HMPP_kinase"/>
    <property type="match status" value="1"/>
</dbReference>
<dbReference type="EMBL" id="FUWU01000051">
    <property type="protein sequence ID" value="SKA05376.1"/>
    <property type="molecule type" value="Genomic_DNA"/>
</dbReference>
<feature type="domain" description="Pyridoxamine kinase/Phosphomethylpyrimidine kinase" evidence="3">
    <location>
        <begin position="11"/>
        <end position="231"/>
    </location>
</feature>
<gene>
    <name evidence="5" type="ORF">SAMN02745108_02358</name>
    <name evidence="4" type="ORF">SAMN05720469_1512</name>
</gene>
<dbReference type="Gene3D" id="3.40.1190.20">
    <property type="match status" value="1"/>
</dbReference>
<evidence type="ECO:0000313" key="6">
    <source>
        <dbReference type="Proteomes" id="UP000184275"/>
    </source>
</evidence>
<accession>A0A1M6Z0W6</accession>
<evidence type="ECO:0000313" key="5">
    <source>
        <dbReference type="EMBL" id="SKA05376.1"/>
    </source>
</evidence>
<dbReference type="PANTHER" id="PTHR20858">
    <property type="entry name" value="PHOSPHOMETHYLPYRIMIDINE KINASE"/>
    <property type="match status" value="1"/>
</dbReference>
<dbReference type="InterPro" id="IPR029056">
    <property type="entry name" value="Ribokinase-like"/>
</dbReference>
<dbReference type="InterPro" id="IPR004399">
    <property type="entry name" value="HMP/HMP-P_kinase_dom"/>
</dbReference>
<reference evidence="5 7" key="3">
    <citation type="submission" date="2017-02" db="EMBL/GenBank/DDBJ databases">
        <authorList>
            <person name="Peterson S.W."/>
        </authorList>
    </citation>
    <scope>NUCLEOTIDE SEQUENCE [LARGE SCALE GENOMIC DNA]</scope>
    <source>
        <strain evidence="5 7">ATCC 43854</strain>
    </source>
</reference>
<dbReference type="Proteomes" id="UP000190449">
    <property type="component" value="Unassembled WGS sequence"/>
</dbReference>
<organism evidence="4 6">
    <name type="scientific">Fibrobacter intestinalis</name>
    <dbReference type="NCBI Taxonomy" id="28122"/>
    <lineage>
        <taxon>Bacteria</taxon>
        <taxon>Pseudomonadati</taxon>
        <taxon>Fibrobacterota</taxon>
        <taxon>Fibrobacteria</taxon>
        <taxon>Fibrobacterales</taxon>
        <taxon>Fibrobacteraceae</taxon>
        <taxon>Fibrobacter</taxon>
    </lineage>
</organism>
<sequence>MNFAVTVAGFDGSAGAGILADIKAMRDFGVYGVAACSALTVQNECSFESPGFLPAERILEQLDKLREVREYRFYKIGLVRDVETLRLIVEWIRSHSRDAFILWDPIMAASAGFRFFAEADAEKFRAVMAQIDLITPNRLEFAYLGFAISGESFVPFCPSSVLLKGGHATGEEAVDILWWRGKRYEFSSRRLVGVDKHGTGCTLSAAILANLTLGKSLPESCQAAKLYMENFLVGGEGRIGWVDDFVPTS</sequence>
<keyword evidence="6" id="KW-1185">Reference proteome</keyword>
<evidence type="ECO:0000313" key="4">
    <source>
        <dbReference type="EMBL" id="SHL24002.1"/>
    </source>
</evidence>
<dbReference type="SUPFAM" id="SSF53613">
    <property type="entry name" value="Ribokinase-like"/>
    <property type="match status" value="1"/>
</dbReference>
<evidence type="ECO:0000313" key="7">
    <source>
        <dbReference type="Proteomes" id="UP000190449"/>
    </source>
</evidence>
<proteinExistence type="predicted"/>